<evidence type="ECO:0000313" key="5">
    <source>
        <dbReference type="Ensembl" id="ENSATEP00000003528.1"/>
    </source>
</evidence>
<dbReference type="PRINTS" id="PR02056">
    <property type="entry name" value="PROTEINF105A"/>
</dbReference>
<evidence type="ECO:0000256" key="3">
    <source>
        <dbReference type="ARBA" id="ARBA00022490"/>
    </source>
</evidence>
<comment type="similarity">
    <text evidence="2">Belongs to the peptidase C65 family. Otulin subfamily.</text>
</comment>
<evidence type="ECO:0000256" key="4">
    <source>
        <dbReference type="SAM" id="MobiDB-lite"/>
    </source>
</evidence>
<feature type="compositionally biased region" description="Low complexity" evidence="4">
    <location>
        <begin position="301"/>
        <end position="313"/>
    </location>
</feature>
<dbReference type="RefSeq" id="XP_026219662.1">
    <property type="nucleotide sequence ID" value="XM_026363877.1"/>
</dbReference>
<dbReference type="InterPro" id="IPR023236">
    <property type="entry name" value="OTULINL"/>
</dbReference>
<dbReference type="Proteomes" id="UP000265040">
    <property type="component" value="Chromosome 2"/>
</dbReference>
<feature type="compositionally biased region" description="Basic and acidic residues" evidence="4">
    <location>
        <begin position="177"/>
        <end position="197"/>
    </location>
</feature>
<proteinExistence type="inferred from homology"/>
<feature type="region of interest" description="Disordered" evidence="4">
    <location>
        <begin position="1"/>
        <end position="380"/>
    </location>
</feature>
<feature type="compositionally biased region" description="Polar residues" evidence="4">
    <location>
        <begin position="117"/>
        <end position="133"/>
    </location>
</feature>
<dbReference type="GO" id="GO:0005737">
    <property type="term" value="C:cytoplasm"/>
    <property type="evidence" value="ECO:0007669"/>
    <property type="project" value="UniProtKB-SubCell"/>
</dbReference>
<protein>
    <recommendedName>
        <fullName evidence="7">OTU deubiquitinase with linear linkage specificity a</fullName>
    </recommendedName>
</protein>
<reference evidence="5" key="3">
    <citation type="submission" date="2025-09" db="UniProtKB">
        <authorList>
            <consortium name="Ensembl"/>
        </authorList>
    </citation>
    <scope>IDENTIFICATION</scope>
</reference>
<dbReference type="OMA" id="NSTRAQD"/>
<dbReference type="PANTHER" id="PTHR33662:SF3">
    <property type="entry name" value="FIBROUS SHEATH CABYR-BINDING PROTEIN-LIKE-RELATED"/>
    <property type="match status" value="1"/>
</dbReference>
<feature type="compositionally biased region" description="Basic and acidic residues" evidence="4">
    <location>
        <begin position="345"/>
        <end position="378"/>
    </location>
</feature>
<dbReference type="GeneID" id="113164537"/>
<feature type="compositionally biased region" description="Polar residues" evidence="4">
    <location>
        <begin position="250"/>
        <end position="264"/>
    </location>
</feature>
<feature type="compositionally biased region" description="Polar residues" evidence="4">
    <location>
        <begin position="224"/>
        <end position="243"/>
    </location>
</feature>
<dbReference type="GeneTree" id="ENSGT00390000009802"/>
<dbReference type="FunCoup" id="A0A3Q1HF42">
    <property type="interactions" value="1"/>
</dbReference>
<accession>A0A3Q1HF42</accession>
<dbReference type="Pfam" id="PF16218">
    <property type="entry name" value="Peptidase_C101"/>
    <property type="match status" value="1"/>
</dbReference>
<dbReference type="PRINTS" id="PR02055">
    <property type="entry name" value="PROTEINF105"/>
</dbReference>
<feature type="compositionally biased region" description="Basic and acidic residues" evidence="4">
    <location>
        <begin position="265"/>
        <end position="279"/>
    </location>
</feature>
<feature type="compositionally biased region" description="Basic and acidic residues" evidence="4">
    <location>
        <begin position="139"/>
        <end position="163"/>
    </location>
</feature>
<comment type="subcellular location">
    <subcellularLocation>
        <location evidence="1">Cytoplasm</location>
    </subcellularLocation>
</comment>
<dbReference type="InParanoid" id="A0A3Q1HF42"/>
<evidence type="ECO:0000256" key="2">
    <source>
        <dbReference type="ARBA" id="ARBA00010267"/>
    </source>
</evidence>
<evidence type="ECO:0008006" key="7">
    <source>
        <dbReference type="Google" id="ProtNLM"/>
    </source>
</evidence>
<name>A0A3Q1HF42_ANATE</name>
<keyword evidence="3" id="KW-0963">Cytoplasm</keyword>
<feature type="compositionally biased region" description="Basic and acidic residues" evidence="4">
    <location>
        <begin position="48"/>
        <end position="71"/>
    </location>
</feature>
<dbReference type="InterPro" id="IPR023235">
    <property type="entry name" value="FAM105"/>
</dbReference>
<feature type="compositionally biased region" description="Basic and acidic residues" evidence="4">
    <location>
        <begin position="288"/>
        <end position="300"/>
    </location>
</feature>
<organism evidence="5 6">
    <name type="scientific">Anabas testudineus</name>
    <name type="common">Climbing perch</name>
    <name type="synonym">Anthias testudineus</name>
    <dbReference type="NCBI Taxonomy" id="64144"/>
    <lineage>
        <taxon>Eukaryota</taxon>
        <taxon>Metazoa</taxon>
        <taxon>Chordata</taxon>
        <taxon>Craniata</taxon>
        <taxon>Vertebrata</taxon>
        <taxon>Euteleostomi</taxon>
        <taxon>Actinopterygii</taxon>
        <taxon>Neopterygii</taxon>
        <taxon>Teleostei</taxon>
        <taxon>Neoteleostei</taxon>
        <taxon>Acanthomorphata</taxon>
        <taxon>Anabantaria</taxon>
        <taxon>Anabantiformes</taxon>
        <taxon>Anabantoidei</taxon>
        <taxon>Anabantidae</taxon>
        <taxon>Anabas</taxon>
    </lineage>
</organism>
<dbReference type="GO" id="GO:1990108">
    <property type="term" value="P:protein linear deubiquitination"/>
    <property type="evidence" value="ECO:0007669"/>
    <property type="project" value="TreeGrafter"/>
</dbReference>
<reference evidence="5" key="1">
    <citation type="submission" date="2021-04" db="EMBL/GenBank/DDBJ databases">
        <authorList>
            <consortium name="Wellcome Sanger Institute Data Sharing"/>
        </authorList>
    </citation>
    <scope>NUCLEOTIDE SEQUENCE [LARGE SCALE GENOMIC DNA]</scope>
</reference>
<dbReference type="AlphaFoldDB" id="A0A3Q1HF42"/>
<sequence>MGAICCRAESPCGSAEERSGLLTDESKAKVPTGETVVVGTCGPERDEDDMRKTPDEPKKKDELVQHSHENGEIESNNTHENGPLQKESIQTASPDRGSEDKEKSTRAQDEDSKEPSSDSGQTEHLQCTLNLQQKLHAAARWDLKTTTDVPKEENPDSAQDRIPDGISLTAGAVWPERPSHTETTTTREHITESTTHDNDEEAGSKVTNDNAVAEPSGEDFQEAPNKTQLATAECQVSSSTVVSQEIGEEAQSSAVAEDLNNGSSEESKQVGAEDLKSHDVPVSSGSEPVRRSHCGEKRDSVSSVSEPETTVPVDASESLKSSQDAEPNPECAATSLKEVTSLENIKQDTGEKMVLKVQDKDADVSKANEDDVLKKEEADSTYSDAEIQDVVGKDEQLVGSSGVRAEVVTENKDAEDELGKSEEDLYRGAEELSTSQILKVEDRHSLAPAVDILSYSEREWKGNTAKSALIRKGYKEMSQRFGSLRRVRGDNYCALRATLFQVLSHSTQLPAWLQEEDITMLPKQLEAQEGLISQWTFPGECLQGGGTGDATQQLKGYMELLQNTWQAAVDCSSAVERQLLCERVFQGGDEELGLLEALKLLMLGRAVELHSCMQGGGDVPLFCWLLFARDSSDCPRSFLSNHLSHVGLSAGLEQVEMFLLGYALQCTIQVYRLYKADTEEFVTYYPDDHKDEWPSVCLVTEDDRHYNVPVVEAAELHKELNTS</sequence>
<dbReference type="STRING" id="64144.ENSATEP00000003528"/>
<feature type="compositionally biased region" description="Basic and acidic residues" evidence="4">
    <location>
        <begin position="96"/>
        <end position="116"/>
    </location>
</feature>
<keyword evidence="6" id="KW-1185">Reference proteome</keyword>
<dbReference type="OrthoDB" id="5962728at2759"/>
<dbReference type="Ensembl" id="ENSATET00000003558.3">
    <property type="protein sequence ID" value="ENSATEP00000003528.1"/>
    <property type="gene ID" value="ENSATEG00000002491.3"/>
</dbReference>
<dbReference type="PANTHER" id="PTHR33662">
    <property type="entry name" value="OTU DEUBIQUITINASE WITH LINEAR LINKAGE-SPECIFICITY A-RELATED"/>
    <property type="match status" value="1"/>
</dbReference>
<feature type="compositionally biased region" description="Basic and acidic residues" evidence="4">
    <location>
        <begin position="15"/>
        <end position="28"/>
    </location>
</feature>
<evidence type="ECO:0000313" key="6">
    <source>
        <dbReference type="Proteomes" id="UP000265040"/>
    </source>
</evidence>
<dbReference type="GO" id="GO:0004843">
    <property type="term" value="F:cysteine-type deubiquitinase activity"/>
    <property type="evidence" value="ECO:0007669"/>
    <property type="project" value="TreeGrafter"/>
</dbReference>
<evidence type="ECO:0000256" key="1">
    <source>
        <dbReference type="ARBA" id="ARBA00004496"/>
    </source>
</evidence>
<reference evidence="5" key="2">
    <citation type="submission" date="2025-08" db="UniProtKB">
        <authorList>
            <consortium name="Ensembl"/>
        </authorList>
    </citation>
    <scope>IDENTIFICATION</scope>
</reference>